<dbReference type="EC" id="2.4.1.-" evidence="11"/>
<dbReference type="InterPro" id="IPR029044">
    <property type="entry name" value="Nucleotide-diphossugar_trans"/>
</dbReference>
<evidence type="ECO:0000259" key="13">
    <source>
        <dbReference type="Pfam" id="PF13733"/>
    </source>
</evidence>
<feature type="domain" description="Galactosyltransferase C-terminal" evidence="12">
    <location>
        <begin position="235"/>
        <end position="311"/>
    </location>
</feature>
<comment type="cofactor">
    <cofactor evidence="11">
        <name>Mn(2+)</name>
        <dbReference type="ChEBI" id="CHEBI:29035"/>
    </cofactor>
</comment>
<dbReference type="Proteomes" id="UP000648187">
    <property type="component" value="Unassembled WGS sequence"/>
</dbReference>
<protein>
    <recommendedName>
        <fullName evidence="11">Beta-1,4-N-acetylgalactosaminyltransferase</fullName>
        <ecNumber evidence="11">2.4.1.-</ecNumber>
    </recommendedName>
    <alternativeName>
        <fullName evidence="11">Beta-4-GalNAcT</fullName>
    </alternativeName>
</protein>
<dbReference type="PRINTS" id="PR02050">
    <property type="entry name" value="B14GALTRFASE"/>
</dbReference>
<evidence type="ECO:0000256" key="5">
    <source>
        <dbReference type="ARBA" id="ARBA00022679"/>
    </source>
</evidence>
<evidence type="ECO:0000313" key="14">
    <source>
        <dbReference type="EMBL" id="KAF9410387.1"/>
    </source>
</evidence>
<feature type="non-terminal residue" evidence="14">
    <location>
        <position position="362"/>
    </location>
</feature>
<dbReference type="PANTHER" id="PTHR19300:SF48">
    <property type="entry name" value="BETA-1,4-N-ACETYLGALACTOSAMINYLTRANSFERASE"/>
    <property type="match status" value="1"/>
</dbReference>
<dbReference type="PANTHER" id="PTHR19300">
    <property type="entry name" value="BETA-1,4-GALACTOSYLTRANSFERASE"/>
    <property type="match status" value="1"/>
</dbReference>
<evidence type="ECO:0000313" key="15">
    <source>
        <dbReference type="Proteomes" id="UP000648187"/>
    </source>
</evidence>
<sequence>ILETAAVGASDTHVARACMAMNVNPQQKQNRICLEHFVKSYKILKLRIINCVCFIIALKTIIQFFETCGSYNYTHLPAEVLETQLYKQISPTFITQTSKPECKYDAVLKRKLSINNWEVPKTFDNFSATGLVNGSYIPEHCTPIFSVAIIVAYRNRQRQLDIFLPYMHDFLRNQSIHYRIYVVEQEDEKIFNKGVLYNVGAKVAIRDKFPCLILHDVDLLPLDASNLYACGNEPRHMSASIDKFRFVLPYGDLAGGVLALKSEQFVQVNGFSNRFEGWGGEDDDFSWRISSHKLNIIRYPREMSRYTMLRHPQERKNQQRKTIMKENMRDPAMIVKDGFNSTRYTSMHVKNHRLFTYVGVVM</sequence>
<keyword evidence="5 11" id="KW-0808">Transferase</keyword>
<dbReference type="GO" id="GO:0016020">
    <property type="term" value="C:membrane"/>
    <property type="evidence" value="ECO:0007669"/>
    <property type="project" value="UniProtKB-SubCell"/>
</dbReference>
<evidence type="ECO:0000256" key="10">
    <source>
        <dbReference type="ARBA" id="ARBA00023180"/>
    </source>
</evidence>
<comment type="similarity">
    <text evidence="3 11">Belongs to the glycosyltransferase 7 family.</text>
</comment>
<dbReference type="InterPro" id="IPR027791">
    <property type="entry name" value="Galactosyl_T_C"/>
</dbReference>
<dbReference type="Pfam" id="PF13733">
    <property type="entry name" value="Glyco_transf_7N"/>
    <property type="match status" value="1"/>
</dbReference>
<keyword evidence="10 11" id="KW-0325">Glycoprotein</keyword>
<keyword evidence="4 11" id="KW-0328">Glycosyltransferase</keyword>
<evidence type="ECO:0000256" key="6">
    <source>
        <dbReference type="ARBA" id="ARBA00022692"/>
    </source>
</evidence>
<keyword evidence="8" id="KW-1133">Transmembrane helix</keyword>
<dbReference type="Gene3D" id="3.90.550.10">
    <property type="entry name" value="Spore Coat Polysaccharide Biosynthesis Protein SpsA, Chain A"/>
    <property type="match status" value="1"/>
</dbReference>
<comment type="subcellular location">
    <subcellularLocation>
        <location evidence="1 11">Membrane</location>
        <topology evidence="1 11">Single-pass type II membrane protein</topology>
    </subcellularLocation>
</comment>
<evidence type="ECO:0000259" key="12">
    <source>
        <dbReference type="Pfam" id="PF02709"/>
    </source>
</evidence>
<evidence type="ECO:0000256" key="11">
    <source>
        <dbReference type="RuleBase" id="RU368121"/>
    </source>
</evidence>
<reference evidence="14" key="1">
    <citation type="submission" date="2020-08" db="EMBL/GenBank/DDBJ databases">
        <title>Spodoptera exigua strain:BAW_Kor-Di-RS1 Genome sequencing and assembly.</title>
        <authorList>
            <person name="Kim J."/>
            <person name="Nam H.Y."/>
            <person name="Kwon M."/>
            <person name="Choi J.H."/>
            <person name="Cho S.R."/>
            <person name="Kim G.-H."/>
        </authorList>
    </citation>
    <scope>NUCLEOTIDE SEQUENCE</scope>
    <source>
        <strain evidence="14">BAW_Kor-Di-RS1</strain>
        <tissue evidence="14">Whole-body</tissue>
    </source>
</reference>
<feature type="domain" description="Galactosyltransferase N-terminal" evidence="13">
    <location>
        <begin position="132"/>
        <end position="230"/>
    </location>
</feature>
<evidence type="ECO:0000256" key="4">
    <source>
        <dbReference type="ARBA" id="ARBA00022676"/>
    </source>
</evidence>
<dbReference type="GO" id="GO:0006688">
    <property type="term" value="P:glycosphingolipid biosynthetic process"/>
    <property type="evidence" value="ECO:0007669"/>
    <property type="project" value="TreeGrafter"/>
</dbReference>
<accession>A0A835GAD2</accession>
<evidence type="ECO:0000256" key="3">
    <source>
        <dbReference type="ARBA" id="ARBA00005735"/>
    </source>
</evidence>
<keyword evidence="11" id="KW-0479">Metal-binding</keyword>
<gene>
    <name evidence="14" type="ORF">HW555_010513</name>
</gene>
<comment type="function">
    <text evidence="11">Catalyzes the transfer of galactose onto proteins or lipids.</text>
</comment>
<dbReference type="GO" id="GO:0005975">
    <property type="term" value="P:carbohydrate metabolic process"/>
    <property type="evidence" value="ECO:0007669"/>
    <property type="project" value="InterPro"/>
</dbReference>
<dbReference type="GO" id="GO:0033842">
    <property type="term" value="F:N-acetyl-beta-glucosaminyl-derivative 4-beta-N-acetylgalactosaminyltransferase activity"/>
    <property type="evidence" value="ECO:0007669"/>
    <property type="project" value="TreeGrafter"/>
</dbReference>
<evidence type="ECO:0000256" key="2">
    <source>
        <dbReference type="ARBA" id="ARBA00004922"/>
    </source>
</evidence>
<dbReference type="SUPFAM" id="SSF53448">
    <property type="entry name" value="Nucleotide-diphospho-sugar transferases"/>
    <property type="match status" value="1"/>
</dbReference>
<keyword evidence="11" id="KW-0464">Manganese</keyword>
<evidence type="ECO:0000256" key="9">
    <source>
        <dbReference type="ARBA" id="ARBA00023136"/>
    </source>
</evidence>
<dbReference type="InterPro" id="IPR027995">
    <property type="entry name" value="Galactosyl_T_N"/>
</dbReference>
<dbReference type="Pfam" id="PF02709">
    <property type="entry name" value="Glyco_transf_7C"/>
    <property type="match status" value="1"/>
</dbReference>
<proteinExistence type="inferred from homology"/>
<comment type="pathway">
    <text evidence="2 11">Protein modification; protein glycosylation.</text>
</comment>
<organism evidence="14 15">
    <name type="scientific">Spodoptera exigua</name>
    <name type="common">Beet armyworm</name>
    <name type="synonym">Noctua fulgens</name>
    <dbReference type="NCBI Taxonomy" id="7107"/>
    <lineage>
        <taxon>Eukaryota</taxon>
        <taxon>Metazoa</taxon>
        <taxon>Ecdysozoa</taxon>
        <taxon>Arthropoda</taxon>
        <taxon>Hexapoda</taxon>
        <taxon>Insecta</taxon>
        <taxon>Pterygota</taxon>
        <taxon>Neoptera</taxon>
        <taxon>Endopterygota</taxon>
        <taxon>Lepidoptera</taxon>
        <taxon>Glossata</taxon>
        <taxon>Ditrysia</taxon>
        <taxon>Noctuoidea</taxon>
        <taxon>Noctuidae</taxon>
        <taxon>Amphipyrinae</taxon>
        <taxon>Spodoptera</taxon>
    </lineage>
</organism>
<dbReference type="GO" id="GO:0046872">
    <property type="term" value="F:metal ion binding"/>
    <property type="evidence" value="ECO:0007669"/>
    <property type="project" value="UniProtKB-UniRule"/>
</dbReference>
<dbReference type="GO" id="GO:0005794">
    <property type="term" value="C:Golgi apparatus"/>
    <property type="evidence" value="ECO:0007669"/>
    <property type="project" value="TreeGrafter"/>
</dbReference>
<evidence type="ECO:0000256" key="8">
    <source>
        <dbReference type="ARBA" id="ARBA00022989"/>
    </source>
</evidence>
<comment type="caution">
    <text evidence="14">The sequence shown here is derived from an EMBL/GenBank/DDBJ whole genome shotgun (WGS) entry which is preliminary data.</text>
</comment>
<evidence type="ECO:0000256" key="7">
    <source>
        <dbReference type="ARBA" id="ARBA00022968"/>
    </source>
</evidence>
<dbReference type="AlphaFoldDB" id="A0A835GAD2"/>
<dbReference type="UniPathway" id="UPA00378"/>
<keyword evidence="15" id="KW-1185">Reference proteome</keyword>
<keyword evidence="9" id="KW-0472">Membrane</keyword>
<name>A0A835GAD2_SPOEX</name>
<dbReference type="InterPro" id="IPR003859">
    <property type="entry name" value="Galactosyl_T"/>
</dbReference>
<keyword evidence="7 11" id="KW-0735">Signal-anchor</keyword>
<dbReference type="GO" id="GO:0008378">
    <property type="term" value="F:galactosyltransferase activity"/>
    <property type="evidence" value="ECO:0007669"/>
    <property type="project" value="TreeGrafter"/>
</dbReference>
<dbReference type="EMBL" id="JACKWZ010000265">
    <property type="protein sequence ID" value="KAF9410387.1"/>
    <property type="molecule type" value="Genomic_DNA"/>
</dbReference>
<evidence type="ECO:0000256" key="1">
    <source>
        <dbReference type="ARBA" id="ARBA00004606"/>
    </source>
</evidence>
<keyword evidence="6" id="KW-0812">Transmembrane</keyword>